<dbReference type="VEuPathDB" id="VectorBase:LLOJ004568"/>
<accession>A0A1B0GIK6</accession>
<dbReference type="EMBL" id="GITU01010336">
    <property type="protein sequence ID" value="MBC1179039.1"/>
    <property type="molecule type" value="Transcribed_RNA"/>
</dbReference>
<dbReference type="EMBL" id="AJWK01014236">
    <property type="status" value="NOT_ANNOTATED_CDS"/>
    <property type="molecule type" value="Genomic_DNA"/>
</dbReference>
<name>A0A1B0GIK6_LUTLO</name>
<dbReference type="EnsemblMetazoa" id="LLOJ004568-RA">
    <property type="protein sequence ID" value="LLOJ004568-PA"/>
    <property type="gene ID" value="LLOJ004568"/>
</dbReference>
<reference evidence="4" key="1">
    <citation type="submission" date="2012-05" db="EMBL/GenBank/DDBJ databases">
        <title>Whole Genome Assembly of Lutzomyia longipalpis.</title>
        <authorList>
            <person name="Richards S."/>
            <person name="Qu C."/>
            <person name="Dillon R."/>
            <person name="Worley K."/>
            <person name="Scherer S."/>
            <person name="Batterton M."/>
            <person name="Taylor A."/>
            <person name="Hawes A."/>
            <person name="Hernandez B."/>
            <person name="Kovar C."/>
            <person name="Mandapat C."/>
            <person name="Pham C."/>
            <person name="Qu C."/>
            <person name="Jing C."/>
            <person name="Bess C."/>
            <person name="Bandaranaike D."/>
            <person name="Ngo D."/>
            <person name="Ongeri F."/>
            <person name="Arias F."/>
            <person name="Lara F."/>
            <person name="Weissenberger G."/>
            <person name="Kamau G."/>
            <person name="Han H."/>
            <person name="Shen H."/>
            <person name="Dinh H."/>
            <person name="Khalil I."/>
            <person name="Jones J."/>
            <person name="Shafer J."/>
            <person name="Jayaseelan J."/>
            <person name="Quiroz J."/>
            <person name="Blankenburg K."/>
            <person name="Nguyen L."/>
            <person name="Jackson L."/>
            <person name="Francisco L."/>
            <person name="Tang L.-Y."/>
            <person name="Pu L.-L."/>
            <person name="Perales L."/>
            <person name="Lorensuhewa L."/>
            <person name="Munidasa M."/>
            <person name="Coyle M."/>
            <person name="Taylor M."/>
            <person name="Puazo M."/>
            <person name="Firestine M."/>
            <person name="Scheel M."/>
            <person name="Javaid M."/>
            <person name="Wang M."/>
            <person name="Li M."/>
            <person name="Tabassum N."/>
            <person name="Saada N."/>
            <person name="Osuji N."/>
            <person name="Aqrawi P."/>
            <person name="Fu Q."/>
            <person name="Thornton R."/>
            <person name="Raj R."/>
            <person name="Goodspeed R."/>
            <person name="Mata R."/>
            <person name="Najjar R."/>
            <person name="Gubbala S."/>
            <person name="Lee S."/>
            <person name="Denson S."/>
            <person name="Patil S."/>
            <person name="Macmil S."/>
            <person name="Qi S."/>
            <person name="Matskevitch T."/>
            <person name="Palculict T."/>
            <person name="Mathew T."/>
            <person name="Vee V."/>
            <person name="Velamala V."/>
            <person name="Korchina V."/>
            <person name="Cai W."/>
            <person name="Liu W."/>
            <person name="Dai W."/>
            <person name="Zou X."/>
            <person name="Zhu Y."/>
            <person name="Zhang Y."/>
            <person name="Wu Y.-Q."/>
            <person name="Xin Y."/>
            <person name="Nazarath L."/>
            <person name="Kovar C."/>
            <person name="Han Y."/>
            <person name="Muzny D."/>
            <person name="Gibbs R."/>
        </authorList>
    </citation>
    <scope>NUCLEOTIDE SEQUENCE [LARGE SCALE GENOMIC DNA]</scope>
    <source>
        <strain evidence="4">Jacobina</strain>
    </source>
</reference>
<dbReference type="Proteomes" id="UP000092461">
    <property type="component" value="Unassembled WGS sequence"/>
</dbReference>
<feature type="compositionally biased region" description="Basic residues" evidence="1">
    <location>
        <begin position="89"/>
        <end position="110"/>
    </location>
</feature>
<evidence type="ECO:0000313" key="3">
    <source>
        <dbReference type="EnsemblMetazoa" id="LLOJ004568-PA"/>
    </source>
</evidence>
<feature type="region of interest" description="Disordered" evidence="1">
    <location>
        <begin position="40"/>
        <end position="110"/>
    </location>
</feature>
<evidence type="ECO:0000313" key="2">
    <source>
        <dbReference type="EMBL" id="MBC1179039.1"/>
    </source>
</evidence>
<sequence>MDTTGLFATAAFQISCGTTSHFLECGASALSRENPRLVKERIEEEPHQAIEENQTPRQPPTQPTLQEFLRENPTEGPRPITIEQYRARNQPKKKRGKHRGGKKHRERRERKLKRIIERGFDVALRNVEKWIDNGLYFFCDQQRKFGKYLPKG</sequence>
<evidence type="ECO:0000256" key="1">
    <source>
        <dbReference type="SAM" id="MobiDB-lite"/>
    </source>
</evidence>
<dbReference type="EMBL" id="AJWK01014237">
    <property type="status" value="NOT_ANNOTATED_CDS"/>
    <property type="molecule type" value="Genomic_DNA"/>
</dbReference>
<keyword evidence="4" id="KW-1185">Reference proteome</keyword>
<dbReference type="EMBL" id="AJWK01014238">
    <property type="status" value="NOT_ANNOTATED_CDS"/>
    <property type="molecule type" value="Genomic_DNA"/>
</dbReference>
<protein>
    <submittedName>
        <fullName evidence="2 3">Uncharacterized protein</fullName>
    </submittedName>
</protein>
<proteinExistence type="predicted"/>
<reference evidence="2" key="2">
    <citation type="journal article" date="2020" name="BMC">
        <title>Leishmania infection induces a limited differential gene expression in the sand fly midgut.</title>
        <authorList>
            <person name="Coutinho-Abreu I.V."/>
            <person name="Serafim T.D."/>
            <person name="Meneses C."/>
            <person name="Kamhawi S."/>
            <person name="Oliveira F."/>
            <person name="Valenzuela J.G."/>
        </authorList>
    </citation>
    <scope>NUCLEOTIDE SEQUENCE</scope>
    <source>
        <strain evidence="2">Jacobina</strain>
        <tissue evidence="2">Midgut</tissue>
    </source>
</reference>
<evidence type="ECO:0000313" key="4">
    <source>
        <dbReference type="Proteomes" id="UP000092461"/>
    </source>
</evidence>
<organism evidence="3 4">
    <name type="scientific">Lutzomyia longipalpis</name>
    <name type="common">Sand fly</name>
    <dbReference type="NCBI Taxonomy" id="7200"/>
    <lineage>
        <taxon>Eukaryota</taxon>
        <taxon>Metazoa</taxon>
        <taxon>Ecdysozoa</taxon>
        <taxon>Arthropoda</taxon>
        <taxon>Hexapoda</taxon>
        <taxon>Insecta</taxon>
        <taxon>Pterygota</taxon>
        <taxon>Neoptera</taxon>
        <taxon>Endopterygota</taxon>
        <taxon>Diptera</taxon>
        <taxon>Nematocera</taxon>
        <taxon>Psychodoidea</taxon>
        <taxon>Psychodidae</taxon>
        <taxon>Lutzomyia</taxon>
        <taxon>Lutzomyia</taxon>
    </lineage>
</organism>
<reference evidence="3" key="3">
    <citation type="submission" date="2020-05" db="UniProtKB">
        <authorList>
            <consortium name="EnsemblMetazoa"/>
        </authorList>
    </citation>
    <scope>IDENTIFICATION</scope>
    <source>
        <strain evidence="3">Jacobina</strain>
    </source>
</reference>
<dbReference type="AlphaFoldDB" id="A0A1B0GIK6"/>
<feature type="compositionally biased region" description="Basic and acidic residues" evidence="1">
    <location>
        <begin position="40"/>
        <end position="50"/>
    </location>
</feature>